<gene>
    <name evidence="10" type="primary">tff3</name>
    <name evidence="7 9" type="synonym">tff3.1</name>
</gene>
<evidence type="ECO:0000313" key="9">
    <source>
        <dbReference type="RefSeq" id="XP_002940508.1"/>
    </source>
</evidence>
<name>A0A7D9N0J2_XENTR</name>
<dbReference type="GeneTree" id="ENSGT01000000217436"/>
<evidence type="ECO:0000256" key="5">
    <source>
        <dbReference type="SAM" id="SignalP"/>
    </source>
</evidence>
<keyword evidence="8" id="KW-1185">Reference proteome</keyword>
<dbReference type="GeneID" id="100127757"/>
<evidence type="ECO:0000256" key="3">
    <source>
        <dbReference type="ARBA" id="ARBA00023157"/>
    </source>
</evidence>
<dbReference type="AlphaFoldDB" id="A0A7D9N0J2"/>
<dbReference type="PRINTS" id="PR00680">
    <property type="entry name" value="PTREFOIL"/>
</dbReference>
<evidence type="ECO:0000256" key="4">
    <source>
        <dbReference type="PROSITE-ProRule" id="PRU00779"/>
    </source>
</evidence>
<evidence type="ECO:0000256" key="1">
    <source>
        <dbReference type="ARBA" id="ARBA00004613"/>
    </source>
</evidence>
<evidence type="ECO:0000313" key="7">
    <source>
        <dbReference type="Ensembl" id="ENSXETP00000035560"/>
    </source>
</evidence>
<dbReference type="PROSITE" id="PS00025">
    <property type="entry name" value="P_TREFOIL_1"/>
    <property type="match status" value="1"/>
</dbReference>
<dbReference type="PANTHER" id="PTHR13826">
    <property type="entry name" value="INTESTINAL TREFOIL FACTOR-RELATED"/>
    <property type="match status" value="1"/>
</dbReference>
<reference evidence="7" key="2">
    <citation type="submission" date="2011-06" db="UniProtKB">
        <authorList>
            <consortium name="Ensembl"/>
        </authorList>
    </citation>
    <scope>IDENTIFICATION</scope>
</reference>
<dbReference type="GO" id="GO:0005576">
    <property type="term" value="C:extracellular region"/>
    <property type="evidence" value="ECO:0007669"/>
    <property type="project" value="UniProtKB-SubCell"/>
</dbReference>
<dbReference type="PROSITE" id="PS51448">
    <property type="entry name" value="P_TREFOIL_2"/>
    <property type="match status" value="1"/>
</dbReference>
<feature type="disulfide bond" evidence="4">
    <location>
        <begin position="52"/>
        <end position="69"/>
    </location>
</feature>
<dbReference type="Gene3D" id="4.10.110.10">
    <property type="entry name" value="Spasmolytic Protein, domain 1"/>
    <property type="match status" value="1"/>
</dbReference>
<dbReference type="CDD" id="cd00111">
    <property type="entry name" value="Trefoil"/>
    <property type="match status" value="1"/>
</dbReference>
<dbReference type="SMART" id="SM00018">
    <property type="entry name" value="PD"/>
    <property type="match status" value="1"/>
</dbReference>
<dbReference type="OMA" id="FPWCFHP"/>
<feature type="disulfide bond" evidence="4">
    <location>
        <begin position="32"/>
        <end position="58"/>
    </location>
</feature>
<organism evidence="7">
    <name type="scientific">Xenopus tropicalis</name>
    <name type="common">Western clawed frog</name>
    <name type="synonym">Silurana tropicalis</name>
    <dbReference type="NCBI Taxonomy" id="8364"/>
    <lineage>
        <taxon>Eukaryota</taxon>
        <taxon>Metazoa</taxon>
        <taxon>Chordata</taxon>
        <taxon>Craniata</taxon>
        <taxon>Vertebrata</taxon>
        <taxon>Euteleostomi</taxon>
        <taxon>Amphibia</taxon>
        <taxon>Batrachia</taxon>
        <taxon>Anura</taxon>
        <taxon>Pipoidea</taxon>
        <taxon>Pipidae</taxon>
        <taxon>Xenopodinae</taxon>
        <taxon>Xenopus</taxon>
        <taxon>Silurana</taxon>
    </lineage>
</organism>
<dbReference type="CTD" id="7033"/>
<evidence type="ECO:0000313" key="8">
    <source>
        <dbReference type="Proteomes" id="UP000008143"/>
    </source>
</evidence>
<evidence type="ECO:0000259" key="6">
    <source>
        <dbReference type="PROSITE" id="PS51448"/>
    </source>
</evidence>
<keyword evidence="3 4" id="KW-1015">Disulfide bond</keyword>
<feature type="signal peptide" evidence="5">
    <location>
        <begin position="1"/>
        <end position="20"/>
    </location>
</feature>
<reference evidence="9" key="3">
    <citation type="submission" date="2025-04" db="UniProtKB">
        <authorList>
            <consortium name="RefSeq"/>
        </authorList>
    </citation>
    <scope>IDENTIFICATION</scope>
    <source>
        <strain evidence="9">Nigerian</strain>
        <tissue evidence="9">Liver and blood</tissue>
    </source>
</reference>
<dbReference type="Bgee" id="ENSXETG00000016294">
    <property type="expression patterns" value="Expressed in testis and 2 other cell types or tissues"/>
</dbReference>
<dbReference type="Proteomes" id="UP000008143">
    <property type="component" value="Chromosome 2"/>
</dbReference>
<evidence type="ECO:0000313" key="10">
    <source>
        <dbReference type="Xenbase" id="XB-GENE-5897917"/>
    </source>
</evidence>
<dbReference type="FunFam" id="4.10.110.10:FF:000006">
    <property type="entry name" value="Trefoil factor 1"/>
    <property type="match status" value="1"/>
</dbReference>
<evidence type="ECO:0000256" key="2">
    <source>
        <dbReference type="ARBA" id="ARBA00022525"/>
    </source>
</evidence>
<dbReference type="KEGG" id="xtr:100127757"/>
<dbReference type="Pfam" id="PF00088">
    <property type="entry name" value="Trefoil"/>
    <property type="match status" value="1"/>
</dbReference>
<keyword evidence="2" id="KW-0964">Secreted</keyword>
<dbReference type="InterPro" id="IPR017994">
    <property type="entry name" value="P_trefoil_chordata"/>
</dbReference>
<feature type="chain" id="PRO_5044656425" evidence="5">
    <location>
        <begin position="21"/>
        <end position="78"/>
    </location>
</feature>
<feature type="domain" description="P-type" evidence="6">
    <location>
        <begin position="30"/>
        <end position="73"/>
    </location>
</feature>
<dbReference type="InterPro" id="IPR044913">
    <property type="entry name" value="P_trefoil_dom_sf"/>
</dbReference>
<sequence>MDYKVFCLVAIALIVGSISSANGQAAYTEEQCTVERLARVNCGYSGITADECTKHGCCFDSKVADAIWCYYPRATPEC</sequence>
<accession>A0A7D9N0J2</accession>
<dbReference type="Xenbase" id="XB-GENE-5897917">
    <property type="gene designation" value="tff3"/>
</dbReference>
<reference evidence="7" key="1">
    <citation type="journal article" date="2010" name="Science">
        <title>The genome of the Western clawed frog Xenopus tropicalis.</title>
        <authorList>
            <person name="Hellsten U."/>
            <person name="Harland R.M."/>
            <person name="Gilchrist M.J."/>
            <person name="Hendrix D."/>
            <person name="Jurka J."/>
            <person name="Kapitonov V."/>
            <person name="Ovcharenko I."/>
            <person name="Putnam N.H."/>
            <person name="Shu S."/>
            <person name="Taher L."/>
            <person name="Blitz I.L."/>
            <person name="Blumberg B."/>
            <person name="Dichmann D.S."/>
            <person name="Dubchak I."/>
            <person name="Amaya E."/>
            <person name="Detter J.C."/>
            <person name="Fletcher R."/>
            <person name="Gerhard D.S."/>
            <person name="Goodstein D."/>
            <person name="Graves T."/>
            <person name="Grigoriev I.V."/>
            <person name="Grimwood J."/>
            <person name="Kawashima T."/>
            <person name="Lindquist E."/>
            <person name="Lucas S.M."/>
            <person name="Mead P.E."/>
            <person name="Mitros T."/>
            <person name="Ogino H."/>
            <person name="Ohta Y."/>
            <person name="Poliakov A.V."/>
            <person name="Pollet N."/>
            <person name="Robert J."/>
            <person name="Salamov A."/>
            <person name="Sater A.K."/>
            <person name="Schmutz J."/>
            <person name="Terry A."/>
            <person name="Vize P.D."/>
            <person name="Warren W.C."/>
            <person name="Wells D."/>
            <person name="Wills A."/>
            <person name="Wilson R.K."/>
            <person name="Zimmerman L.B."/>
            <person name="Zorn A.M."/>
            <person name="Grainger R."/>
            <person name="Grammer T."/>
            <person name="Khokha M.K."/>
            <person name="Richardson P.M."/>
            <person name="Rokhsar D.S."/>
        </authorList>
    </citation>
    <scope>NUCLEOTIDE SEQUENCE [LARGE SCALE GENOMIC DNA]</scope>
    <source>
        <strain evidence="7">Nigerian</strain>
    </source>
</reference>
<dbReference type="InterPro" id="IPR017957">
    <property type="entry name" value="P_trefoil_CS"/>
</dbReference>
<dbReference type="SUPFAM" id="SSF57492">
    <property type="entry name" value="Trefoil"/>
    <property type="match status" value="1"/>
</dbReference>
<feature type="disulfide bond" evidence="4">
    <location>
        <begin position="42"/>
        <end position="57"/>
    </location>
</feature>
<dbReference type="Ensembl" id="ENSXETT00000035560">
    <property type="protein sequence ID" value="ENSXETP00000035560"/>
    <property type="gene ID" value="ENSXETG00000016294"/>
</dbReference>
<dbReference type="InterPro" id="IPR000519">
    <property type="entry name" value="P_trefoil_dom"/>
</dbReference>
<protein>
    <submittedName>
        <fullName evidence="9">Gastrointestinal growth factor xP1</fullName>
    </submittedName>
    <submittedName>
        <fullName evidence="7">Trefoil factor 3, gene 1</fullName>
    </submittedName>
</protein>
<dbReference type="PANTHER" id="PTHR13826:SF22">
    <property type="entry name" value="GASTROINTESTINAL GROWTH FACTOR XP4-RELATED"/>
    <property type="match status" value="1"/>
</dbReference>
<keyword evidence="5" id="KW-0732">Signal</keyword>
<dbReference type="OrthoDB" id="10051464at2759"/>
<dbReference type="AGR" id="Xenbase:XB-GENE-5897917"/>
<dbReference type="RefSeq" id="XP_002940508.1">
    <property type="nucleotide sequence ID" value="XM_002940462.3"/>
</dbReference>
<comment type="subcellular location">
    <subcellularLocation>
        <location evidence="1">Secreted</location>
    </subcellularLocation>
</comment>
<proteinExistence type="predicted"/>